<feature type="transmembrane region" description="Helical" evidence="2">
    <location>
        <begin position="289"/>
        <end position="310"/>
    </location>
</feature>
<dbReference type="Proteomes" id="UP001059380">
    <property type="component" value="Chromosome"/>
</dbReference>
<gene>
    <name evidence="3" type="ORF">MOP44_21345</name>
</gene>
<feature type="transmembrane region" description="Helical" evidence="2">
    <location>
        <begin position="108"/>
        <end position="128"/>
    </location>
</feature>
<feature type="compositionally biased region" description="Polar residues" evidence="1">
    <location>
        <begin position="179"/>
        <end position="197"/>
    </location>
</feature>
<dbReference type="AlphaFoldDB" id="A0A9J7BJV1"/>
<organism evidence="3 4">
    <name type="scientific">Occallatibacter riparius</name>
    <dbReference type="NCBI Taxonomy" id="1002689"/>
    <lineage>
        <taxon>Bacteria</taxon>
        <taxon>Pseudomonadati</taxon>
        <taxon>Acidobacteriota</taxon>
        <taxon>Terriglobia</taxon>
        <taxon>Terriglobales</taxon>
        <taxon>Acidobacteriaceae</taxon>
        <taxon>Occallatibacter</taxon>
    </lineage>
</organism>
<feature type="compositionally biased region" description="Polar residues" evidence="1">
    <location>
        <begin position="210"/>
        <end position="224"/>
    </location>
</feature>
<name>A0A9J7BJV1_9BACT</name>
<feature type="region of interest" description="Disordered" evidence="1">
    <location>
        <begin position="167"/>
        <end position="244"/>
    </location>
</feature>
<dbReference type="EMBL" id="CP093313">
    <property type="protein sequence ID" value="UWZ83104.1"/>
    <property type="molecule type" value="Genomic_DNA"/>
</dbReference>
<evidence type="ECO:0000256" key="2">
    <source>
        <dbReference type="SAM" id="Phobius"/>
    </source>
</evidence>
<evidence type="ECO:0000256" key="1">
    <source>
        <dbReference type="SAM" id="MobiDB-lite"/>
    </source>
</evidence>
<proteinExistence type="predicted"/>
<protein>
    <submittedName>
        <fullName evidence="3">Uncharacterized protein</fullName>
    </submittedName>
</protein>
<keyword evidence="4" id="KW-1185">Reference proteome</keyword>
<keyword evidence="2" id="KW-1133">Transmembrane helix</keyword>
<keyword evidence="2" id="KW-0472">Membrane</keyword>
<dbReference type="RefSeq" id="WP_260792437.1">
    <property type="nucleotide sequence ID" value="NZ_CP093313.1"/>
</dbReference>
<feature type="transmembrane region" description="Helical" evidence="2">
    <location>
        <begin position="28"/>
        <end position="47"/>
    </location>
</feature>
<evidence type="ECO:0000313" key="3">
    <source>
        <dbReference type="EMBL" id="UWZ83104.1"/>
    </source>
</evidence>
<accession>A0A9J7BJV1</accession>
<reference evidence="3" key="1">
    <citation type="submission" date="2021-04" db="EMBL/GenBank/DDBJ databases">
        <title>Phylogenetic analysis of Acidobacteriaceae.</title>
        <authorList>
            <person name="Qiu L."/>
            <person name="Zhang Q."/>
        </authorList>
    </citation>
    <scope>NUCLEOTIDE SEQUENCE</scope>
    <source>
        <strain evidence="3">DSM 25168</strain>
    </source>
</reference>
<dbReference type="KEGG" id="orp:MOP44_21345"/>
<feature type="transmembrane region" description="Helical" evidence="2">
    <location>
        <begin position="134"/>
        <end position="160"/>
    </location>
</feature>
<keyword evidence="2" id="KW-0812">Transmembrane</keyword>
<feature type="compositionally biased region" description="Low complexity" evidence="1">
    <location>
        <begin position="198"/>
        <end position="209"/>
    </location>
</feature>
<sequence>MATAFMNQADPRSGRGPALWNIFRKLQIWWLFLIASGAILTILLLYAHHRQDSVAIVDARYPHASEATLLALMTTGALFLAGILLSTIKTERKAAKEQMWDHPFVWMARLRCMMALGITVLIGFAVAHRDANPVAIACVAILTAGAAWVAGMLLGFIFGLPQPSPKPQISAPNQPPLAANSNQPDPSQAASKPQALTSNQSASAANSNQPDPSQAASKLQTPATDQPVPAADATKQDSHPPTNLDQIGDWLTKLILGAGLTQIAKLPGGLDQLGTYIGSNMGSGNDFKLVAMAICVFFPACGFLFGYIWGRIFLPGAFRLPDVLRLSPESPGIHRELKTTAP</sequence>
<evidence type="ECO:0000313" key="4">
    <source>
        <dbReference type="Proteomes" id="UP001059380"/>
    </source>
</evidence>
<feature type="transmembrane region" description="Helical" evidence="2">
    <location>
        <begin position="67"/>
        <end position="88"/>
    </location>
</feature>